<dbReference type="Proteomes" id="UP000683585">
    <property type="component" value="Chromosome"/>
</dbReference>
<dbReference type="EMBL" id="LR890047">
    <property type="protein sequence ID" value="CAD6509491.1"/>
    <property type="molecule type" value="Genomic_DNA"/>
</dbReference>
<reference evidence="1" key="1">
    <citation type="submission" date="2020-10" db="EMBL/GenBank/DDBJ databases">
        <authorList>
            <person name="Szabo G."/>
        </authorList>
    </citation>
    <scope>NUCLEOTIDE SEQUENCE</scope>
    <source>
        <strain evidence="1">PROFFT</strain>
    </source>
</reference>
<dbReference type="AlphaFoldDB" id="A0A8E4EYA3"/>
<protein>
    <submittedName>
        <fullName evidence="1">Uncharacterized protein</fullName>
    </submittedName>
</protein>
<dbReference type="RefSeq" id="WP_216782681.1">
    <property type="nucleotide sequence ID" value="NZ_LR890047.1"/>
</dbReference>
<proteinExistence type="predicted"/>
<evidence type="ECO:0000313" key="1">
    <source>
        <dbReference type="EMBL" id="CAD6509491.1"/>
    </source>
</evidence>
<name>A0A8E4EYA3_9ENTR</name>
<dbReference type="KEGG" id="ptf:PROFFT_A_02670"/>
<organism evidence="1 2">
    <name type="scientific">Candidatus Profftia tarda</name>
    <dbReference type="NCBI Taxonomy" id="1177216"/>
    <lineage>
        <taxon>Bacteria</taxon>
        <taxon>Pseudomonadati</taxon>
        <taxon>Pseudomonadota</taxon>
        <taxon>Gammaproteobacteria</taxon>
        <taxon>Enterobacterales</taxon>
        <taxon>Enterobacteriaceae</taxon>
        <taxon>Candidatus Profftia</taxon>
    </lineage>
</organism>
<keyword evidence="2" id="KW-1185">Reference proteome</keyword>
<evidence type="ECO:0000313" key="2">
    <source>
        <dbReference type="Proteomes" id="UP000683585"/>
    </source>
</evidence>
<accession>A0A8E4EYA3</accession>
<sequence>MTRRTPIGEDQEEINKILKLTFNDDVRLIFLKYLEQKIGDEQVTDKSTIT</sequence>
<gene>
    <name evidence="1" type="ORF">PROFFT_A_02670</name>
</gene>